<dbReference type="PANTHER" id="PTHR35344">
    <property type="entry name" value="GAS VESICLE STRUCTURAL PROTEIN 2-RELATED"/>
    <property type="match status" value="1"/>
</dbReference>
<dbReference type="EMBL" id="FMDM01000015">
    <property type="protein sequence ID" value="SCG75365.1"/>
    <property type="molecule type" value="Genomic_DNA"/>
</dbReference>
<evidence type="ECO:0000256" key="3">
    <source>
        <dbReference type="ARBA" id="ARBA00035646"/>
    </source>
</evidence>
<dbReference type="Proteomes" id="UP000199360">
    <property type="component" value="Unassembled WGS sequence"/>
</dbReference>
<evidence type="ECO:0000256" key="2">
    <source>
        <dbReference type="ARBA" id="ARBA00035108"/>
    </source>
</evidence>
<gene>
    <name evidence="4" type="ORF">GA0070213_11596</name>
</gene>
<evidence type="ECO:0000313" key="5">
    <source>
        <dbReference type="Proteomes" id="UP000199360"/>
    </source>
</evidence>
<dbReference type="OrthoDB" id="3790311at2"/>
<sequence>MGVTALAPSSADDPAAYQQVALVDLLDRVLATGVVITGDITLAIADVDLVRISLRALVASVGALVPPGSATGPLVLPGPAVGPLAPADSVGGPPAPAVLP</sequence>
<organism evidence="4 5">
    <name type="scientific">Micromonospora humi</name>
    <dbReference type="NCBI Taxonomy" id="745366"/>
    <lineage>
        <taxon>Bacteria</taxon>
        <taxon>Bacillati</taxon>
        <taxon>Actinomycetota</taxon>
        <taxon>Actinomycetes</taxon>
        <taxon>Micromonosporales</taxon>
        <taxon>Micromonosporaceae</taxon>
        <taxon>Micromonospora</taxon>
    </lineage>
</organism>
<dbReference type="InterPro" id="IPR050530">
    <property type="entry name" value="GvpA"/>
</dbReference>
<keyword evidence="5" id="KW-1185">Reference proteome</keyword>
<dbReference type="RefSeq" id="WP_091069857.1">
    <property type="nucleotide sequence ID" value="NZ_FMDM01000015.1"/>
</dbReference>
<reference evidence="5" key="1">
    <citation type="submission" date="2016-06" db="EMBL/GenBank/DDBJ databases">
        <authorList>
            <person name="Varghese N."/>
            <person name="Submissions Spin"/>
        </authorList>
    </citation>
    <scope>NUCLEOTIDE SEQUENCE [LARGE SCALE GENOMIC DNA]</scope>
    <source>
        <strain evidence="5">DSM 45647</strain>
    </source>
</reference>
<evidence type="ECO:0000313" key="4">
    <source>
        <dbReference type="EMBL" id="SCG75365.1"/>
    </source>
</evidence>
<dbReference type="GO" id="GO:0012506">
    <property type="term" value="C:vesicle membrane"/>
    <property type="evidence" value="ECO:0007669"/>
    <property type="project" value="InterPro"/>
</dbReference>
<dbReference type="Pfam" id="PF00741">
    <property type="entry name" value="Gas_vesicle"/>
    <property type="match status" value="1"/>
</dbReference>
<keyword evidence="1" id="KW-0304">Gas vesicle</keyword>
<comment type="similarity">
    <text evidence="3">Belongs to the gas vesicle GvpA family.</text>
</comment>
<dbReference type="InterPro" id="IPR000638">
    <property type="entry name" value="Gas-vesicle_GvpA-like"/>
</dbReference>
<dbReference type="GO" id="GO:0005198">
    <property type="term" value="F:structural molecule activity"/>
    <property type="evidence" value="ECO:0007669"/>
    <property type="project" value="InterPro"/>
</dbReference>
<dbReference type="STRING" id="745366.GA0070213_11596"/>
<protein>
    <submittedName>
        <fullName evidence="4">Gas vesicle protein</fullName>
    </submittedName>
</protein>
<dbReference type="GO" id="GO:0031411">
    <property type="term" value="C:gas vesicle"/>
    <property type="evidence" value="ECO:0007669"/>
    <property type="project" value="UniProtKB-SubCell"/>
</dbReference>
<accession>A0A1C5JXS4</accession>
<dbReference type="AlphaFoldDB" id="A0A1C5JXS4"/>
<comment type="subcellular location">
    <subcellularLocation>
        <location evidence="2">Gas vesicle</location>
    </subcellularLocation>
</comment>
<evidence type="ECO:0000256" key="1">
    <source>
        <dbReference type="ARBA" id="ARBA00022987"/>
    </source>
</evidence>
<name>A0A1C5JXS4_9ACTN</name>
<dbReference type="PANTHER" id="PTHR35344:SF4">
    <property type="entry name" value="GAS VESICLE PROTEIN A1"/>
    <property type="match status" value="1"/>
</dbReference>
<proteinExistence type="inferred from homology"/>